<dbReference type="Proteomes" id="UP000050794">
    <property type="component" value="Unassembled WGS sequence"/>
</dbReference>
<dbReference type="GO" id="GO:0005832">
    <property type="term" value="C:chaperonin-containing T-complex"/>
    <property type="evidence" value="ECO:0007669"/>
    <property type="project" value="UniProtKB-ARBA"/>
</dbReference>
<dbReference type="InterPro" id="IPR017998">
    <property type="entry name" value="Chaperone_TCP-1"/>
</dbReference>
<protein>
    <recommendedName>
        <fullName evidence="3 9">T-complex protein 1 subunit gamma</fullName>
    </recommendedName>
</protein>
<dbReference type="InterPro" id="IPR012719">
    <property type="entry name" value="Chap_CCT_gamma"/>
</dbReference>
<dbReference type="EMBL" id="UYWY01023393">
    <property type="protein sequence ID" value="VDM47509.1"/>
    <property type="molecule type" value="Genomic_DNA"/>
</dbReference>
<dbReference type="InterPro" id="IPR027413">
    <property type="entry name" value="GROEL-like_equatorial_sf"/>
</dbReference>
<evidence type="ECO:0000313" key="12">
    <source>
        <dbReference type="Proteomes" id="UP000050794"/>
    </source>
</evidence>
<dbReference type="InterPro" id="IPR027410">
    <property type="entry name" value="TCP-1-like_intermed_sf"/>
</dbReference>
<dbReference type="PROSITE" id="PS00995">
    <property type="entry name" value="TCP1_3"/>
    <property type="match status" value="1"/>
</dbReference>
<evidence type="ECO:0000256" key="7">
    <source>
        <dbReference type="ARBA" id="ARBA00023186"/>
    </source>
</evidence>
<dbReference type="GO" id="GO:0016887">
    <property type="term" value="F:ATP hydrolysis activity"/>
    <property type="evidence" value="ECO:0007669"/>
    <property type="project" value="InterPro"/>
</dbReference>
<dbReference type="Gene3D" id="3.50.7.10">
    <property type="entry name" value="GroEL"/>
    <property type="match status" value="1"/>
</dbReference>
<dbReference type="FunFam" id="3.50.7.10:FF:000005">
    <property type="entry name" value="T-complex protein 1 subunit gamma"/>
    <property type="match status" value="1"/>
</dbReference>
<keyword evidence="4" id="KW-0963">Cytoplasm</keyword>
<dbReference type="PANTHER" id="PTHR11353">
    <property type="entry name" value="CHAPERONIN"/>
    <property type="match status" value="1"/>
</dbReference>
<organism evidence="12 13">
    <name type="scientific">Toxocara canis</name>
    <name type="common">Canine roundworm</name>
    <dbReference type="NCBI Taxonomy" id="6265"/>
    <lineage>
        <taxon>Eukaryota</taxon>
        <taxon>Metazoa</taxon>
        <taxon>Ecdysozoa</taxon>
        <taxon>Nematoda</taxon>
        <taxon>Chromadorea</taxon>
        <taxon>Rhabditida</taxon>
        <taxon>Spirurina</taxon>
        <taxon>Ascaridomorpha</taxon>
        <taxon>Ascaridoidea</taxon>
        <taxon>Toxocaridae</taxon>
        <taxon>Toxocara</taxon>
    </lineage>
</organism>
<evidence type="ECO:0000256" key="2">
    <source>
        <dbReference type="ARBA" id="ARBA00008020"/>
    </source>
</evidence>
<evidence type="ECO:0000256" key="4">
    <source>
        <dbReference type="ARBA" id="ARBA00022490"/>
    </source>
</evidence>
<comment type="similarity">
    <text evidence="2 8">Belongs to the TCP-1 chaperonin family.</text>
</comment>
<keyword evidence="5 8" id="KW-0547">Nucleotide-binding</keyword>
<dbReference type="Gene3D" id="3.30.260.10">
    <property type="entry name" value="TCP-1-like chaperonin intermediate domain"/>
    <property type="match status" value="1"/>
</dbReference>
<feature type="region of interest" description="Disordered" evidence="10">
    <location>
        <begin position="1"/>
        <end position="20"/>
    </location>
</feature>
<keyword evidence="12" id="KW-1185">Reference proteome</keyword>
<reference evidence="13" key="1">
    <citation type="submission" date="2016-06" db="UniProtKB">
        <authorList>
            <consortium name="WormBaseParasite"/>
        </authorList>
    </citation>
    <scope>IDENTIFICATION</scope>
</reference>
<dbReference type="Gene3D" id="1.10.560.10">
    <property type="entry name" value="GroEL-like equatorial domain"/>
    <property type="match status" value="1"/>
</dbReference>
<dbReference type="SUPFAM" id="SSF52029">
    <property type="entry name" value="GroEL apical domain-like"/>
    <property type="match status" value="1"/>
</dbReference>
<dbReference type="PROSITE" id="PS00750">
    <property type="entry name" value="TCP1_1"/>
    <property type="match status" value="1"/>
</dbReference>
<dbReference type="NCBIfam" id="NF041083">
    <property type="entry name" value="thermosome_beta"/>
    <property type="match status" value="1"/>
</dbReference>
<evidence type="ECO:0000313" key="13">
    <source>
        <dbReference type="WBParaSite" id="TCNE_0001618901-mRNA-1"/>
    </source>
</evidence>
<comment type="subcellular location">
    <subcellularLocation>
        <location evidence="1">Cytoplasm</location>
    </subcellularLocation>
</comment>
<accession>A0A183V618</accession>
<dbReference type="PRINTS" id="PR00304">
    <property type="entry name" value="TCOMPLEXTCP1"/>
</dbReference>
<evidence type="ECO:0000256" key="9">
    <source>
        <dbReference type="RuleBase" id="RU004191"/>
    </source>
</evidence>
<evidence type="ECO:0000256" key="10">
    <source>
        <dbReference type="SAM" id="MobiDB-lite"/>
    </source>
</evidence>
<keyword evidence="7 8" id="KW-0143">Chaperone</keyword>
<gene>
    <name evidence="11" type="ORF">TCNE_LOCUS16188</name>
</gene>
<evidence type="ECO:0000256" key="8">
    <source>
        <dbReference type="RuleBase" id="RU004187"/>
    </source>
</evidence>
<dbReference type="NCBIfam" id="NF041082">
    <property type="entry name" value="thermosome_alpha"/>
    <property type="match status" value="1"/>
</dbReference>
<dbReference type="SUPFAM" id="SSF48592">
    <property type="entry name" value="GroEL equatorial domain-like"/>
    <property type="match status" value="1"/>
</dbReference>
<dbReference type="PROSITE" id="PS00751">
    <property type="entry name" value="TCP1_2"/>
    <property type="match status" value="1"/>
</dbReference>
<reference evidence="11 12" key="2">
    <citation type="submission" date="2018-11" db="EMBL/GenBank/DDBJ databases">
        <authorList>
            <consortium name="Pathogen Informatics"/>
        </authorList>
    </citation>
    <scope>NUCLEOTIDE SEQUENCE [LARGE SCALE GENOMIC DNA]</scope>
</reference>
<dbReference type="InterPro" id="IPR053374">
    <property type="entry name" value="TCP-1_chaperonin"/>
</dbReference>
<dbReference type="GO" id="GO:0005524">
    <property type="term" value="F:ATP binding"/>
    <property type="evidence" value="ECO:0007669"/>
    <property type="project" value="UniProtKB-KW"/>
</dbReference>
<evidence type="ECO:0000313" key="11">
    <source>
        <dbReference type="EMBL" id="VDM47509.1"/>
    </source>
</evidence>
<proteinExistence type="inferred from homology"/>
<dbReference type="InterPro" id="IPR002423">
    <property type="entry name" value="Cpn60/GroEL/TCP-1"/>
</dbReference>
<keyword evidence="6 8" id="KW-0067">ATP-binding</keyword>
<dbReference type="CDD" id="cd03337">
    <property type="entry name" value="TCP1_gamma"/>
    <property type="match status" value="1"/>
</dbReference>
<dbReference type="InterPro" id="IPR054827">
    <property type="entry name" value="thermosome_alpha"/>
</dbReference>
<dbReference type="WBParaSite" id="TCNE_0001618901-mRNA-1">
    <property type="protein sequence ID" value="TCNE_0001618901-mRNA-1"/>
    <property type="gene ID" value="TCNE_0001618901"/>
</dbReference>
<dbReference type="Pfam" id="PF00118">
    <property type="entry name" value="Cpn60_TCP1"/>
    <property type="match status" value="1"/>
</dbReference>
<dbReference type="InterPro" id="IPR002194">
    <property type="entry name" value="Chaperonin_TCP-1_CS"/>
</dbReference>
<dbReference type="SUPFAM" id="SSF54849">
    <property type="entry name" value="GroEL-intermediate domain like"/>
    <property type="match status" value="1"/>
</dbReference>
<dbReference type="GO" id="GO:0140662">
    <property type="term" value="F:ATP-dependent protein folding chaperone"/>
    <property type="evidence" value="ECO:0007669"/>
    <property type="project" value="InterPro"/>
</dbReference>
<evidence type="ECO:0000256" key="1">
    <source>
        <dbReference type="ARBA" id="ARBA00004496"/>
    </source>
</evidence>
<evidence type="ECO:0000256" key="3">
    <source>
        <dbReference type="ARBA" id="ARBA00017187"/>
    </source>
</evidence>
<dbReference type="NCBIfam" id="TIGR02344">
    <property type="entry name" value="chap_CCT_gamma"/>
    <property type="match status" value="1"/>
</dbReference>
<dbReference type="InterPro" id="IPR027409">
    <property type="entry name" value="GroEL-like_apical_dom_sf"/>
</dbReference>
<sequence length="560" mass="61845">MSDHGSIKPQQSTKGSRMMRGVAPVIVLSRDTKRESGHQVQLGNIASAKAVADVIRTCLGPRAMLKMLMNPMGGIVITNDGNAILREITVKHPAAKSMIEIARTQDEETGDGTTSVIVLAGEVMAQAQPFLDDNMHPTVIIQAYRMALEDMIKLAENKFSKSIDVNNDAEIAMVVKSGLGTKMLAKWMDLAVKIALDAVKAVRVENEGHQEIDIKRYCRIEKIPGGAIEDCRIVKGVVLNKDVTHAKMLRRIEKPRVVLLDCNLEYRKGESQTSLEIMKEEDISKFLEQEEEEVRRMCDDIIRVKPNIVFTEKGVSDLAQHFLLKAGITAIRRLKKTDNNRLARVTGASIVNDTQDLREEDVGTLADLFEVKKIGDEYYSYVTSEKTSAVTVVLRGPSKDVINEVERNLQDALCIVRNVLIDPRLVPGGGALEMALAHALNENAKSIEGVRKMPYIAVANSLEVIPRTLVQNCGGSTIRQLTALRAKHAQSPDNWTWGIDGCNGQLVDMKQLDIWDPLSVRLQVLKTAIETSVMLLRIDDIVSGTKKRDAGDGPTAEMPQ</sequence>
<evidence type="ECO:0000256" key="5">
    <source>
        <dbReference type="ARBA" id="ARBA00022741"/>
    </source>
</evidence>
<name>A0A183V618_TOXCA</name>
<dbReference type="AlphaFoldDB" id="A0A183V618"/>
<dbReference type="GO" id="GO:0051082">
    <property type="term" value="F:unfolded protein binding"/>
    <property type="evidence" value="ECO:0007669"/>
    <property type="project" value="InterPro"/>
</dbReference>
<dbReference type="FunFam" id="1.10.560.10:FF:000085">
    <property type="entry name" value="T-complex protein 1 subunit gamma"/>
    <property type="match status" value="1"/>
</dbReference>
<evidence type="ECO:0000256" key="6">
    <source>
        <dbReference type="ARBA" id="ARBA00022840"/>
    </source>
</evidence>